<reference evidence="1 2" key="1">
    <citation type="submission" date="2024-02" db="EMBL/GenBank/DDBJ databases">
        <title>A Gaetbulibacter species isolated from tidal flats and genomic insights of their niches.</title>
        <authorList>
            <person name="Ye Y."/>
        </authorList>
    </citation>
    <scope>NUCLEOTIDE SEQUENCE [LARGE SCALE GENOMIC DNA]</scope>
    <source>
        <strain evidence="1 2">KYW382</strain>
    </source>
</reference>
<dbReference type="EMBL" id="JBAWKB010000003">
    <property type="protein sequence ID" value="MFH6772294.1"/>
    <property type="molecule type" value="Genomic_DNA"/>
</dbReference>
<comment type="caution">
    <text evidence="1">The sequence shown here is derived from an EMBL/GenBank/DDBJ whole genome shotgun (WGS) entry which is preliminary data.</text>
</comment>
<protein>
    <submittedName>
        <fullName evidence="1">Ribonuclease HII</fullName>
    </submittedName>
</protein>
<accession>A0ABW7MZQ1</accession>
<evidence type="ECO:0000313" key="2">
    <source>
        <dbReference type="Proteomes" id="UP001610100"/>
    </source>
</evidence>
<dbReference type="SUPFAM" id="SSF69322">
    <property type="entry name" value="Tricorn protease domain 2"/>
    <property type="match status" value="1"/>
</dbReference>
<name>A0ABW7MZQ1_9FLAO</name>
<evidence type="ECO:0000313" key="1">
    <source>
        <dbReference type="EMBL" id="MFH6772294.1"/>
    </source>
</evidence>
<proteinExistence type="predicted"/>
<dbReference type="RefSeq" id="WP_344737671.1">
    <property type="nucleotide sequence ID" value="NZ_BAABAY010000001.1"/>
</dbReference>
<keyword evidence="2" id="KW-1185">Reference proteome</keyword>
<sequence>MKFIYALLLIGFVVSCTSPNKTKTQLIDYIPENSFLVVESPNAAQFRSGLRNNDFIQNLSQVEAYKTLEKKLNFLTLLHADSPLLVCLSGKNKDSLAYTVITKLKGSGFKTDSLPNYSEESLKSNNQTITKSNYNDQVYFSTVTDSILVASTSKNIIESVFKNYPIDPELQKLHKATDKEKTSIILNLKSGLVQRMFVSDSLSADTFSDYLALDIDMNQDAIFLNGITLATDSTNLIRIFKNTIPQENTMADICPSNADGFLSMTFQNYDLLLNNLKKVRTVDATLSSEPLFKNISEVGVIYQDDQRAIVLNSLDVIATNDALVSEQNLVDTYRQTEIYNFSKGPIFSEAFSPFITHQKADYYCTLDQYFVFSDAMDLLQNIIANYQNKTTWSDREDFQNIESHLSNASSLLQVTKPELLKNILKSNNLDSDRDFSKYPATALQFIYDTDFAHVHAVIQKNKVKAAAHSVSEELNIKLDADVLMPPQFVTNHITNEKEIVVQDVNNNLYLISTNGNILWKKQLNGAIMGRIEQVDMYRNGKLQLAFVTKNRLYVIDRLGRDVAPFPGKFEDDITQPLAVFDYDNNKKYRLLVTQGRNVLMYNMDLKPVKGFNFNAADSYLLTKPEHFRVGSRDYIVLKTRDQMYILNRRGDIRVKPKNSFKYSKEPVYLYQNKFTTTSADGDLITIDTRGNTASEKLNLVVNHHLVTTSKTLVTLTENNLTIKGKTTALDYGNYSEPKIFYIDDKIYVTVTDLQAHKVYVFDSNSKLLPNFPVYGNAAIDLNNIDPDRHLEFTTKGDNDAVLVYQIN</sequence>
<gene>
    <name evidence="1" type="ORF">V8G58_10155</name>
</gene>
<dbReference type="PROSITE" id="PS51257">
    <property type="entry name" value="PROKAR_LIPOPROTEIN"/>
    <property type="match status" value="1"/>
</dbReference>
<dbReference type="Proteomes" id="UP001610100">
    <property type="component" value="Unassembled WGS sequence"/>
</dbReference>
<organism evidence="1 2">
    <name type="scientific">Gaetbulibacter aestuarii</name>
    <dbReference type="NCBI Taxonomy" id="1502358"/>
    <lineage>
        <taxon>Bacteria</taxon>
        <taxon>Pseudomonadati</taxon>
        <taxon>Bacteroidota</taxon>
        <taxon>Flavobacteriia</taxon>
        <taxon>Flavobacteriales</taxon>
        <taxon>Flavobacteriaceae</taxon>
        <taxon>Gaetbulibacter</taxon>
    </lineage>
</organism>